<dbReference type="Proteomes" id="UP000225766">
    <property type="component" value="Unassembled WGS sequence"/>
</dbReference>
<sequence length="180" mass="21151">MVKGCDICGSSIKEGKYNQSIYICENGKCERSNSDWAFKELNEKLNANIDTSEKLLIDELILMPLENRRQQIEFLKLTRISAILDNRLREKVRLANRLLTRGVRINQYYLSYVQTDKMPAEATGKTYEVFYKDKLIGIVSKFEQGWVFVEDFAHFKNPNLPIYPMRKKAVDTFYEKVKQF</sequence>
<name>A0A2C1LLW9_BACCE</name>
<evidence type="ECO:0000313" key="2">
    <source>
        <dbReference type="Proteomes" id="UP000225766"/>
    </source>
</evidence>
<proteinExistence type="predicted"/>
<gene>
    <name evidence="1" type="ORF">COD19_19355</name>
</gene>
<reference evidence="1 2" key="1">
    <citation type="submission" date="2017-09" db="EMBL/GenBank/DDBJ databases">
        <title>Large-scale bioinformatics analysis of Bacillus genomes uncovers conserved roles of natural products in bacterial physiology.</title>
        <authorList>
            <consortium name="Agbiome Team Llc"/>
            <person name="Bleich R.M."/>
            <person name="Grubbs K.J."/>
            <person name="Santa Maria K.C."/>
            <person name="Allen S.E."/>
            <person name="Farag S."/>
            <person name="Shank E.A."/>
            <person name="Bowers A."/>
        </authorList>
    </citation>
    <scope>NUCLEOTIDE SEQUENCE [LARGE SCALE GENOMIC DNA]</scope>
    <source>
        <strain evidence="1 2">AFS040105</strain>
    </source>
</reference>
<dbReference type="RefSeq" id="WP_098858749.1">
    <property type="nucleotide sequence ID" value="NZ_NUMG01000027.1"/>
</dbReference>
<accession>A0A2C1LLW9</accession>
<dbReference type="AlphaFoldDB" id="A0A2C1LLW9"/>
<comment type="caution">
    <text evidence="1">The sequence shown here is derived from an EMBL/GenBank/DDBJ whole genome shotgun (WGS) entry which is preliminary data.</text>
</comment>
<organism evidence="1 2">
    <name type="scientific">Bacillus cereus</name>
    <dbReference type="NCBI Taxonomy" id="1396"/>
    <lineage>
        <taxon>Bacteria</taxon>
        <taxon>Bacillati</taxon>
        <taxon>Bacillota</taxon>
        <taxon>Bacilli</taxon>
        <taxon>Bacillales</taxon>
        <taxon>Bacillaceae</taxon>
        <taxon>Bacillus</taxon>
        <taxon>Bacillus cereus group</taxon>
    </lineage>
</organism>
<evidence type="ECO:0000313" key="1">
    <source>
        <dbReference type="EMBL" id="PGT99477.1"/>
    </source>
</evidence>
<protein>
    <submittedName>
        <fullName evidence="1">Uncharacterized protein</fullName>
    </submittedName>
</protein>
<dbReference type="EMBL" id="NUMG01000027">
    <property type="protein sequence ID" value="PGT99477.1"/>
    <property type="molecule type" value="Genomic_DNA"/>
</dbReference>